<dbReference type="PaxDb" id="73239-Q7RNJ5"/>
<protein>
    <submittedName>
        <fullName evidence="2">Uncharacterized protein</fullName>
    </submittedName>
</protein>
<evidence type="ECO:0000313" key="3">
    <source>
        <dbReference type="Proteomes" id="UP000008553"/>
    </source>
</evidence>
<sequence>KVYILTSQLYKCICVIANIFMVFLLN</sequence>
<evidence type="ECO:0000313" key="2">
    <source>
        <dbReference type="EMBL" id="EAA21192.1"/>
    </source>
</evidence>
<accession>Q7RNJ5</accession>
<reference evidence="2 3" key="1">
    <citation type="journal article" date="2002" name="Nature">
        <title>Genome sequence and comparative analysis of the model rodent malaria parasite Plasmodium yoelii yoelii.</title>
        <authorList>
            <person name="Carlton J.M."/>
            <person name="Angiuoli S.V."/>
            <person name="Suh B.B."/>
            <person name="Kooij T.W."/>
            <person name="Pertea M."/>
            <person name="Silva J.C."/>
            <person name="Ermolaeva M.D."/>
            <person name="Allen J.E."/>
            <person name="Selengut J.D."/>
            <person name="Koo H.L."/>
            <person name="Peterson J.D."/>
            <person name="Pop M."/>
            <person name="Kosack D.S."/>
            <person name="Shumway M.F."/>
            <person name="Bidwell S.L."/>
            <person name="Shallom S.J."/>
            <person name="van Aken S.E."/>
            <person name="Riedmuller S.B."/>
            <person name="Feldblyum T.V."/>
            <person name="Cho J.K."/>
            <person name="Quackenbush J."/>
            <person name="Sedegah M."/>
            <person name="Shoaibi A."/>
            <person name="Cummings L.M."/>
            <person name="Florens L."/>
            <person name="Yates J.R."/>
            <person name="Raine J.D."/>
            <person name="Sinden R.E."/>
            <person name="Harris M.A."/>
            <person name="Cunningham D.A."/>
            <person name="Preiser P.R."/>
            <person name="Bergman L.W."/>
            <person name="Vaidya A.B."/>
            <person name="van Lin L.H."/>
            <person name="Janse C.J."/>
            <person name="Waters A.P."/>
            <person name="Smith H.O."/>
            <person name="White O.R."/>
            <person name="Salzberg S.L."/>
            <person name="Venter J.C."/>
            <person name="Fraser C.M."/>
            <person name="Hoffman S.L."/>
            <person name="Gardner M.J."/>
            <person name="Carucci D.J."/>
        </authorList>
    </citation>
    <scope>NUCLEOTIDE SEQUENCE [LARGE SCALE GENOMIC DNA]</scope>
    <source>
        <strain evidence="2 3">17XNL</strain>
    </source>
</reference>
<dbReference type="Proteomes" id="UP000008553">
    <property type="component" value="Unassembled WGS sequence"/>
</dbReference>
<feature type="non-terminal residue" evidence="2">
    <location>
        <position position="1"/>
    </location>
</feature>
<keyword evidence="1" id="KW-0472">Membrane</keyword>
<dbReference type="EMBL" id="AABL01000493">
    <property type="protein sequence ID" value="EAA21192.1"/>
    <property type="molecule type" value="Genomic_DNA"/>
</dbReference>
<gene>
    <name evidence="2" type="ORF">PY01821</name>
</gene>
<organism evidence="2 3">
    <name type="scientific">Plasmodium yoelii yoelii</name>
    <dbReference type="NCBI Taxonomy" id="73239"/>
    <lineage>
        <taxon>Eukaryota</taxon>
        <taxon>Sar</taxon>
        <taxon>Alveolata</taxon>
        <taxon>Apicomplexa</taxon>
        <taxon>Aconoidasida</taxon>
        <taxon>Haemosporida</taxon>
        <taxon>Plasmodiidae</taxon>
        <taxon>Plasmodium</taxon>
        <taxon>Plasmodium (Vinckeia)</taxon>
    </lineage>
</organism>
<evidence type="ECO:0000256" key="1">
    <source>
        <dbReference type="SAM" id="Phobius"/>
    </source>
</evidence>
<keyword evidence="1" id="KW-0812">Transmembrane</keyword>
<keyword evidence="1" id="KW-1133">Transmembrane helix</keyword>
<feature type="transmembrane region" description="Helical" evidence="1">
    <location>
        <begin position="9"/>
        <end position="25"/>
    </location>
</feature>
<dbReference type="InParanoid" id="Q7RNJ5"/>
<keyword evidence="3" id="KW-1185">Reference proteome</keyword>
<name>Q7RNJ5_PLAYO</name>
<comment type="caution">
    <text evidence="2">The sequence shown here is derived from an EMBL/GenBank/DDBJ whole genome shotgun (WGS) entry which is preliminary data.</text>
</comment>
<dbReference type="AlphaFoldDB" id="Q7RNJ5"/>
<proteinExistence type="predicted"/>